<evidence type="ECO:0000256" key="1">
    <source>
        <dbReference type="ARBA" id="ARBA00008056"/>
    </source>
</evidence>
<name>A0A3Q7G316_SOLLC</name>
<sequence>MQLGYSMLGLLSEGFDLDRCHLKSMDCAEGLGVLSLYYPACPQLELTICTNKHSDNDFHTVLLQDHIKGLQVQFTRINGLMFLLDVVVL</sequence>
<dbReference type="OMA" id="ELTICTN"/>
<dbReference type="PANTHER" id="PTHR10209">
    <property type="entry name" value="OXIDOREDUCTASE, 2OG-FE II OXYGENASE FAMILY PROTEIN"/>
    <property type="match status" value="1"/>
</dbReference>
<dbReference type="GO" id="GO:0046872">
    <property type="term" value="F:metal ion binding"/>
    <property type="evidence" value="ECO:0007669"/>
    <property type="project" value="UniProtKB-KW"/>
</dbReference>
<keyword evidence="4" id="KW-0408">Iron</keyword>
<dbReference type="STRING" id="4081.A0A3Q7G316"/>
<comment type="similarity">
    <text evidence="1">Belongs to the iron/ascorbate-dependent oxidoreductase family.</text>
</comment>
<proteinExistence type="inferred from homology"/>
<protein>
    <recommendedName>
        <fullName evidence="5">Isopenicillin N synthase-like Fe(2+) 2OG dioxygenase domain-containing protein</fullName>
    </recommendedName>
</protein>
<dbReference type="SUPFAM" id="SSF51197">
    <property type="entry name" value="Clavaminate synthase-like"/>
    <property type="match status" value="1"/>
</dbReference>
<dbReference type="Gene3D" id="2.60.120.330">
    <property type="entry name" value="B-lactam Antibiotic, Isopenicillin N Synthase, Chain"/>
    <property type="match status" value="1"/>
</dbReference>
<dbReference type="EnsemblPlants" id="Solyc04g049270.1.1">
    <property type="protein sequence ID" value="Solyc04g049270.1.1.1"/>
    <property type="gene ID" value="Solyc04g049270.1"/>
</dbReference>
<accession>A0A3Q7G316</accession>
<dbReference type="Gramene" id="Solyc04g049270.1.1">
    <property type="protein sequence ID" value="Solyc04g049270.1.1.1"/>
    <property type="gene ID" value="Solyc04g049270.1"/>
</dbReference>
<feature type="domain" description="Isopenicillin N synthase-like Fe(2+) 2OG dioxygenase" evidence="5">
    <location>
        <begin position="36"/>
        <end position="73"/>
    </location>
</feature>
<evidence type="ECO:0000259" key="5">
    <source>
        <dbReference type="Pfam" id="PF03171"/>
    </source>
</evidence>
<organism evidence="6">
    <name type="scientific">Solanum lycopersicum</name>
    <name type="common">Tomato</name>
    <name type="synonym">Lycopersicon esculentum</name>
    <dbReference type="NCBI Taxonomy" id="4081"/>
    <lineage>
        <taxon>Eukaryota</taxon>
        <taxon>Viridiplantae</taxon>
        <taxon>Streptophyta</taxon>
        <taxon>Embryophyta</taxon>
        <taxon>Tracheophyta</taxon>
        <taxon>Spermatophyta</taxon>
        <taxon>Magnoliopsida</taxon>
        <taxon>eudicotyledons</taxon>
        <taxon>Gunneridae</taxon>
        <taxon>Pentapetalae</taxon>
        <taxon>asterids</taxon>
        <taxon>lamiids</taxon>
        <taxon>Solanales</taxon>
        <taxon>Solanaceae</taxon>
        <taxon>Solanoideae</taxon>
        <taxon>Solaneae</taxon>
        <taxon>Solanum</taxon>
        <taxon>Solanum subgen. Lycopersicon</taxon>
    </lineage>
</organism>
<dbReference type="Proteomes" id="UP000004994">
    <property type="component" value="Chromosome 4"/>
</dbReference>
<evidence type="ECO:0000313" key="7">
    <source>
        <dbReference type="Proteomes" id="UP000004994"/>
    </source>
</evidence>
<keyword evidence="2" id="KW-0479">Metal-binding</keyword>
<reference evidence="6" key="2">
    <citation type="submission" date="2019-01" db="UniProtKB">
        <authorList>
            <consortium name="EnsemblPlants"/>
        </authorList>
    </citation>
    <scope>IDENTIFICATION</scope>
    <source>
        <strain evidence="6">cv. Heinz 1706</strain>
    </source>
</reference>
<dbReference type="PANTHER" id="PTHR10209:SF791">
    <property type="entry name" value="1-AMINOCYCLOPROPANE-1-CARBOXYLATE OXIDASE HOMOLOG 1"/>
    <property type="match status" value="1"/>
</dbReference>
<dbReference type="Pfam" id="PF03171">
    <property type="entry name" value="2OG-FeII_Oxy"/>
    <property type="match status" value="1"/>
</dbReference>
<dbReference type="PaxDb" id="4081-Solyc04g049270.1.1"/>
<evidence type="ECO:0000256" key="2">
    <source>
        <dbReference type="ARBA" id="ARBA00022723"/>
    </source>
</evidence>
<evidence type="ECO:0000256" key="4">
    <source>
        <dbReference type="ARBA" id="ARBA00023004"/>
    </source>
</evidence>
<dbReference type="AlphaFoldDB" id="A0A3Q7G316"/>
<dbReference type="InterPro" id="IPR027443">
    <property type="entry name" value="IPNS-like_sf"/>
</dbReference>
<dbReference type="GO" id="GO:0016491">
    <property type="term" value="F:oxidoreductase activity"/>
    <property type="evidence" value="ECO:0007669"/>
    <property type="project" value="UniProtKB-KW"/>
</dbReference>
<evidence type="ECO:0000313" key="6">
    <source>
        <dbReference type="EnsemblPlants" id="Solyc04g049270.1.1.1"/>
    </source>
</evidence>
<keyword evidence="3" id="KW-0560">Oxidoreductase</keyword>
<dbReference type="InterPro" id="IPR044861">
    <property type="entry name" value="IPNS-like_FE2OG_OXY"/>
</dbReference>
<evidence type="ECO:0000256" key="3">
    <source>
        <dbReference type="ARBA" id="ARBA00023002"/>
    </source>
</evidence>
<keyword evidence="7" id="KW-1185">Reference proteome</keyword>
<reference evidence="6" key="1">
    <citation type="journal article" date="2012" name="Nature">
        <title>The tomato genome sequence provides insights into fleshy fruit evolution.</title>
        <authorList>
            <consortium name="Tomato Genome Consortium"/>
        </authorList>
    </citation>
    <scope>NUCLEOTIDE SEQUENCE [LARGE SCALE GENOMIC DNA]</scope>
    <source>
        <strain evidence="6">cv. Heinz 1706</strain>
    </source>
</reference>
<dbReference type="InParanoid" id="A0A3Q7G316"/>